<dbReference type="Gene3D" id="2.20.200.10">
    <property type="entry name" value="Outer membrane efflux proteins (OEP)"/>
    <property type="match status" value="1"/>
</dbReference>
<dbReference type="InterPro" id="IPR010131">
    <property type="entry name" value="MdtP/NodT-like"/>
</dbReference>
<gene>
    <name evidence="3" type="ORF">SAMN05421828_11333</name>
</gene>
<dbReference type="InterPro" id="IPR003423">
    <property type="entry name" value="OMP_efflux"/>
</dbReference>
<dbReference type="Gene3D" id="1.20.1600.10">
    <property type="entry name" value="Outer membrane efflux proteins (OEP)"/>
    <property type="match status" value="1"/>
</dbReference>
<comment type="caution">
    <text evidence="3">The sequence shown here is derived from an EMBL/GenBank/DDBJ whole genome shotgun (WGS) entry which is preliminary data.</text>
</comment>
<keyword evidence="2" id="KW-1134">Transmembrane beta strand</keyword>
<name>A0A8G2CLD5_ACIRU</name>
<keyword evidence="2" id="KW-0812">Transmembrane</keyword>
<dbReference type="PANTHER" id="PTHR30203:SF33">
    <property type="entry name" value="BLR4455 PROTEIN"/>
    <property type="match status" value="1"/>
</dbReference>
<dbReference type="OrthoDB" id="9783100at2"/>
<dbReference type="GO" id="GO:0015562">
    <property type="term" value="F:efflux transmembrane transporter activity"/>
    <property type="evidence" value="ECO:0007669"/>
    <property type="project" value="InterPro"/>
</dbReference>
<dbReference type="Proteomes" id="UP000186308">
    <property type="component" value="Unassembled WGS sequence"/>
</dbReference>
<sequence>MMKAVSKTGLRPEPHQGLCPWTPLKAPRAGCPLSYDEARDARRALKSISFRQGEGGPVHTRDKCEAAPSPCLKLAGSKGLALSGGPGGKAPWWGMGRSPILLTALILTACAVPIKPVTIPPAPASYLRGVPTAGTRLQSAWWRGFADPSLDHLVALGERRSPTVAAADALVAQAAANQAAATGVFLPQVSLNPNVSRQSFPTGPNGYGAYTIDEFAGAITYNPGLFGARSYAFRNGRALTDYQRANAAAARLTLADNIVVAAITEAGLEAQIATDRAMAASEQRLLTLLQGEYAAGAIARLPVLQQQAQVQATMAALPGLLAQASAQRHALAVLSGVAPADFAGGHFRLTDFTVPADSAASVPSALVAGRPDITAARALVSADHAAVGQAVAALYPSLTLSAQGGYASETFNTLFEPSAALWTLAGSLLAPIFDGGVLHAHEAAARATLANALATYRSTVLTAFQQVADGLRRTADDRDSVAESNAAAATADDAYTLARQQFKLGAASYNTVLTAQITWRQAQLTAVQAATQQLLDQAALGAALAGE</sequence>
<organism evidence="3 4">
    <name type="scientific">Acidiphilium rubrum</name>
    <dbReference type="NCBI Taxonomy" id="526"/>
    <lineage>
        <taxon>Bacteria</taxon>
        <taxon>Pseudomonadati</taxon>
        <taxon>Pseudomonadota</taxon>
        <taxon>Alphaproteobacteria</taxon>
        <taxon>Acetobacterales</taxon>
        <taxon>Acidocellaceae</taxon>
        <taxon>Acidiphilium</taxon>
    </lineage>
</organism>
<keyword evidence="4" id="KW-1185">Reference proteome</keyword>
<dbReference type="PANTHER" id="PTHR30203">
    <property type="entry name" value="OUTER MEMBRANE CATION EFFLUX PROTEIN"/>
    <property type="match status" value="1"/>
</dbReference>
<keyword evidence="2" id="KW-0564">Palmitate</keyword>
<accession>A0A8G2CLD5</accession>
<proteinExistence type="inferred from homology"/>
<evidence type="ECO:0000256" key="2">
    <source>
        <dbReference type="RuleBase" id="RU362097"/>
    </source>
</evidence>
<reference evidence="3 4" key="1">
    <citation type="submission" date="2017-01" db="EMBL/GenBank/DDBJ databases">
        <authorList>
            <person name="Varghese N."/>
            <person name="Submissions S."/>
        </authorList>
    </citation>
    <scope>NUCLEOTIDE SEQUENCE [LARGE SCALE GENOMIC DNA]</scope>
    <source>
        <strain evidence="3 4">ATCC 35905</strain>
    </source>
</reference>
<comment type="subcellular location">
    <subcellularLocation>
        <location evidence="2">Cell membrane</location>
        <topology evidence="2">Lipid-anchor</topology>
    </subcellularLocation>
</comment>
<dbReference type="SUPFAM" id="SSF56954">
    <property type="entry name" value="Outer membrane efflux proteins (OEP)"/>
    <property type="match status" value="1"/>
</dbReference>
<dbReference type="GO" id="GO:0005886">
    <property type="term" value="C:plasma membrane"/>
    <property type="evidence" value="ECO:0007669"/>
    <property type="project" value="UniProtKB-SubCell"/>
</dbReference>
<evidence type="ECO:0000313" key="3">
    <source>
        <dbReference type="EMBL" id="SIQ99381.1"/>
    </source>
</evidence>
<dbReference type="EMBL" id="FTNE01000013">
    <property type="protein sequence ID" value="SIQ99381.1"/>
    <property type="molecule type" value="Genomic_DNA"/>
</dbReference>
<protein>
    <submittedName>
        <fullName evidence="3">Efflux transporter, outer membrane factor (OMF) lipoprotein, NodT family</fullName>
    </submittedName>
</protein>
<evidence type="ECO:0000313" key="4">
    <source>
        <dbReference type="Proteomes" id="UP000186308"/>
    </source>
</evidence>
<keyword evidence="2" id="KW-0472">Membrane</keyword>
<comment type="similarity">
    <text evidence="1 2">Belongs to the outer membrane factor (OMF) (TC 1.B.17) family.</text>
</comment>
<dbReference type="NCBIfam" id="TIGR01845">
    <property type="entry name" value="outer_NodT"/>
    <property type="match status" value="1"/>
</dbReference>
<dbReference type="Pfam" id="PF02321">
    <property type="entry name" value="OEP"/>
    <property type="match status" value="2"/>
</dbReference>
<keyword evidence="2 3" id="KW-0449">Lipoprotein</keyword>
<dbReference type="AlphaFoldDB" id="A0A8G2CLD5"/>
<evidence type="ECO:0000256" key="1">
    <source>
        <dbReference type="ARBA" id="ARBA00007613"/>
    </source>
</evidence>